<feature type="transmembrane region" description="Helical" evidence="7">
    <location>
        <begin position="146"/>
        <end position="168"/>
    </location>
</feature>
<evidence type="ECO:0000256" key="4">
    <source>
        <dbReference type="ARBA" id="ARBA00022692"/>
    </source>
</evidence>
<dbReference type="Gene3D" id="1.20.1530.20">
    <property type="match status" value="1"/>
</dbReference>
<feature type="transmembrane region" description="Helical" evidence="7">
    <location>
        <begin position="267"/>
        <end position="286"/>
    </location>
</feature>
<dbReference type="Proteomes" id="UP000751518">
    <property type="component" value="Unassembled WGS sequence"/>
</dbReference>
<feature type="transmembrane region" description="Helical" evidence="7">
    <location>
        <begin position="30"/>
        <end position="49"/>
    </location>
</feature>
<reference evidence="10" key="2">
    <citation type="journal article" date="2021" name="Microbiome">
        <title>Successional dynamics and alternative stable states in a saline activated sludge microbial community over 9 years.</title>
        <authorList>
            <person name="Wang Y."/>
            <person name="Ye J."/>
            <person name="Ju F."/>
            <person name="Liu L."/>
            <person name="Boyd J.A."/>
            <person name="Deng Y."/>
            <person name="Parks D.H."/>
            <person name="Jiang X."/>
            <person name="Yin X."/>
            <person name="Woodcroft B.J."/>
            <person name="Tyson G.W."/>
            <person name="Hugenholtz P."/>
            <person name="Polz M.F."/>
            <person name="Zhang T."/>
        </authorList>
    </citation>
    <scope>NUCLEOTIDE SEQUENCE</scope>
    <source>
        <strain evidence="10">HKST-UBA03</strain>
    </source>
</reference>
<protein>
    <submittedName>
        <fullName evidence="10">Cation:proton antiporter</fullName>
    </submittedName>
</protein>
<feature type="domain" description="Cation/H+ exchanger transmembrane" evidence="8">
    <location>
        <begin position="13"/>
        <end position="369"/>
    </location>
</feature>
<feature type="transmembrane region" description="Helical" evidence="7">
    <location>
        <begin position="214"/>
        <end position="233"/>
    </location>
</feature>
<name>A0A955LLJ7_UNCKA</name>
<feature type="domain" description="RCK N-terminal" evidence="9">
    <location>
        <begin position="407"/>
        <end position="521"/>
    </location>
</feature>
<evidence type="ECO:0000256" key="6">
    <source>
        <dbReference type="ARBA" id="ARBA00023136"/>
    </source>
</evidence>
<evidence type="ECO:0000256" key="2">
    <source>
        <dbReference type="ARBA" id="ARBA00005551"/>
    </source>
</evidence>
<comment type="subcellular location">
    <subcellularLocation>
        <location evidence="1">Membrane</location>
        <topology evidence="1">Multi-pass membrane protein</topology>
    </subcellularLocation>
</comment>
<dbReference type="PANTHER" id="PTHR42751">
    <property type="entry name" value="SODIUM/HYDROGEN EXCHANGER FAMILY/TRKA DOMAIN PROTEIN"/>
    <property type="match status" value="1"/>
</dbReference>
<organism evidence="10 11">
    <name type="scientific">candidate division WWE3 bacterium</name>
    <dbReference type="NCBI Taxonomy" id="2053526"/>
    <lineage>
        <taxon>Bacteria</taxon>
        <taxon>Katanobacteria</taxon>
    </lineage>
</organism>
<dbReference type="GO" id="GO:0016020">
    <property type="term" value="C:membrane"/>
    <property type="evidence" value="ECO:0007669"/>
    <property type="project" value="UniProtKB-SubCell"/>
</dbReference>
<dbReference type="SUPFAM" id="SSF51735">
    <property type="entry name" value="NAD(P)-binding Rossmann-fold domains"/>
    <property type="match status" value="1"/>
</dbReference>
<evidence type="ECO:0000259" key="9">
    <source>
        <dbReference type="Pfam" id="PF02254"/>
    </source>
</evidence>
<comment type="similarity">
    <text evidence="2">Belongs to the monovalent cation:proton antiporter 2 (CPA2) transporter (TC 2.A.37) family.</text>
</comment>
<dbReference type="PANTHER" id="PTHR42751:SF3">
    <property type="entry name" value="SODIUM_GLUTAMATE SYMPORTER"/>
    <property type="match status" value="1"/>
</dbReference>
<keyword evidence="3" id="KW-0813">Transport</keyword>
<dbReference type="InterPro" id="IPR038770">
    <property type="entry name" value="Na+/solute_symporter_sf"/>
</dbReference>
<dbReference type="InterPro" id="IPR006153">
    <property type="entry name" value="Cation/H_exchanger_TM"/>
</dbReference>
<evidence type="ECO:0000256" key="7">
    <source>
        <dbReference type="SAM" id="Phobius"/>
    </source>
</evidence>
<feature type="transmembrane region" description="Helical" evidence="7">
    <location>
        <begin position="322"/>
        <end position="346"/>
    </location>
</feature>
<evidence type="ECO:0000256" key="3">
    <source>
        <dbReference type="ARBA" id="ARBA00022448"/>
    </source>
</evidence>
<comment type="caution">
    <text evidence="10">The sequence shown here is derived from an EMBL/GenBank/DDBJ whole genome shotgun (WGS) entry which is preliminary data.</text>
</comment>
<keyword evidence="5 7" id="KW-1133">Transmembrane helix</keyword>
<reference evidence="10" key="1">
    <citation type="submission" date="2020-04" db="EMBL/GenBank/DDBJ databases">
        <authorList>
            <person name="Zhang T."/>
        </authorList>
    </citation>
    <scope>NUCLEOTIDE SEQUENCE</scope>
    <source>
        <strain evidence="10">HKST-UBA03</strain>
    </source>
</reference>
<dbReference type="EMBL" id="JAGQKZ010000019">
    <property type="protein sequence ID" value="MCA9392091.1"/>
    <property type="molecule type" value="Genomic_DNA"/>
</dbReference>
<feature type="transmembrane region" description="Helical" evidence="7">
    <location>
        <begin position="180"/>
        <end position="202"/>
    </location>
</feature>
<dbReference type="Gene3D" id="3.40.50.720">
    <property type="entry name" value="NAD(P)-binding Rossmann-like Domain"/>
    <property type="match status" value="1"/>
</dbReference>
<feature type="transmembrane region" description="Helical" evidence="7">
    <location>
        <begin position="6"/>
        <end position="25"/>
    </location>
</feature>
<dbReference type="GO" id="GO:0015297">
    <property type="term" value="F:antiporter activity"/>
    <property type="evidence" value="ECO:0007669"/>
    <property type="project" value="InterPro"/>
</dbReference>
<evidence type="ECO:0000259" key="8">
    <source>
        <dbReference type="Pfam" id="PF00999"/>
    </source>
</evidence>
<feature type="transmembrane region" description="Helical" evidence="7">
    <location>
        <begin position="292"/>
        <end position="310"/>
    </location>
</feature>
<keyword evidence="6 7" id="KW-0472">Membrane</keyword>
<evidence type="ECO:0000313" key="10">
    <source>
        <dbReference type="EMBL" id="MCA9392091.1"/>
    </source>
</evidence>
<accession>A0A955LLJ7</accession>
<sequence>MEITLLEFGLVLILASVLGMLARAFKQPTILGYILAGMLVHLFIFTSATGDLLEVFAKLGIAFLLFLLGVELNVKEVKEVGPAALATGVGQVLITATVGFALGRIVFGFEMVEAVYVAIALTFSSTIVIVKLLGEKGDLTSLYGRISVGLLVVQDLIAVIALIVLNSLSGTGGGNLAGELLVIVITGLLLIVFALVVGRIIESLLEHMGNSTELILLTVIAWALVFAFLTQAVGFSLEVGAFIAGIVLSTSPLSVEITAKIKPLRDFFIIIFFIVLGMGLSVNGMVNNIVPIVVLSLFVLFGNPIILLSIMGSMGYHRRISFLTGLTVSQISEFSLIIVTTGVVLGQISPEILSIVTGVAIITLLVSSYFISHGDSLYLMLAGALKVFERSSLKRDKTSAASTQISVLVIGAHRMGGKIVDACKDADIPVVVVDYDPRTVRLLQQKGIEAVYGDLSDPELLDGFEIDKVKAVVSTVPTYEDNLMLLTKTGRNKRQIVIVRADSDAQAQELRDRGASYVLIPERVAGDKIVRILKEDGVLESKPKKRKKR</sequence>
<feature type="transmembrane region" description="Helical" evidence="7">
    <location>
        <begin position="83"/>
        <end position="102"/>
    </location>
</feature>
<proteinExistence type="inferred from homology"/>
<feature type="transmembrane region" description="Helical" evidence="7">
    <location>
        <begin position="55"/>
        <end position="74"/>
    </location>
</feature>
<dbReference type="AlphaFoldDB" id="A0A955LLJ7"/>
<dbReference type="Pfam" id="PF00999">
    <property type="entry name" value="Na_H_Exchanger"/>
    <property type="match status" value="1"/>
</dbReference>
<dbReference type="GO" id="GO:1902600">
    <property type="term" value="P:proton transmembrane transport"/>
    <property type="evidence" value="ECO:0007669"/>
    <property type="project" value="InterPro"/>
</dbReference>
<dbReference type="InterPro" id="IPR036291">
    <property type="entry name" value="NAD(P)-bd_dom_sf"/>
</dbReference>
<keyword evidence="4 7" id="KW-0812">Transmembrane</keyword>
<dbReference type="Pfam" id="PF02254">
    <property type="entry name" value="TrkA_N"/>
    <property type="match status" value="1"/>
</dbReference>
<feature type="transmembrane region" description="Helical" evidence="7">
    <location>
        <begin position="352"/>
        <end position="371"/>
    </location>
</feature>
<evidence type="ECO:0000313" key="11">
    <source>
        <dbReference type="Proteomes" id="UP000751518"/>
    </source>
</evidence>
<evidence type="ECO:0000256" key="5">
    <source>
        <dbReference type="ARBA" id="ARBA00022989"/>
    </source>
</evidence>
<gene>
    <name evidence="10" type="ORF">KC614_02710</name>
</gene>
<dbReference type="GO" id="GO:0006813">
    <property type="term" value="P:potassium ion transport"/>
    <property type="evidence" value="ECO:0007669"/>
    <property type="project" value="InterPro"/>
</dbReference>
<dbReference type="InterPro" id="IPR003148">
    <property type="entry name" value="RCK_N"/>
</dbReference>
<feature type="transmembrane region" description="Helical" evidence="7">
    <location>
        <begin position="114"/>
        <end position="134"/>
    </location>
</feature>
<evidence type="ECO:0000256" key="1">
    <source>
        <dbReference type="ARBA" id="ARBA00004141"/>
    </source>
</evidence>